<feature type="compositionally biased region" description="Polar residues" evidence="1">
    <location>
        <begin position="290"/>
        <end position="307"/>
    </location>
</feature>
<evidence type="ECO:0000313" key="2">
    <source>
        <dbReference type="EMBL" id="CUG00714.1"/>
    </source>
</evidence>
<keyword evidence="3" id="KW-1185">Reference proteome</keyword>
<name>A0A0S4IR69_BODSA</name>
<evidence type="ECO:0000256" key="1">
    <source>
        <dbReference type="SAM" id="MobiDB-lite"/>
    </source>
</evidence>
<dbReference type="AlphaFoldDB" id="A0A0S4IR69"/>
<dbReference type="EMBL" id="CYKH01000488">
    <property type="protein sequence ID" value="CUG00714.1"/>
    <property type="molecule type" value="Genomic_DNA"/>
</dbReference>
<dbReference type="Proteomes" id="UP000051952">
    <property type="component" value="Unassembled WGS sequence"/>
</dbReference>
<dbReference type="OrthoDB" id="246990at2759"/>
<evidence type="ECO:0000313" key="3">
    <source>
        <dbReference type="Proteomes" id="UP000051952"/>
    </source>
</evidence>
<accession>A0A0S4IR69</accession>
<feature type="region of interest" description="Disordered" evidence="1">
    <location>
        <begin position="277"/>
        <end position="319"/>
    </location>
</feature>
<gene>
    <name evidence="2" type="ORF">BSAL_69355</name>
</gene>
<organism evidence="2 3">
    <name type="scientific">Bodo saltans</name>
    <name type="common">Flagellated protozoan</name>
    <dbReference type="NCBI Taxonomy" id="75058"/>
    <lineage>
        <taxon>Eukaryota</taxon>
        <taxon>Discoba</taxon>
        <taxon>Euglenozoa</taxon>
        <taxon>Kinetoplastea</taxon>
        <taxon>Metakinetoplastina</taxon>
        <taxon>Eubodonida</taxon>
        <taxon>Bodonidae</taxon>
        <taxon>Bodo</taxon>
    </lineage>
</organism>
<sequence>MIVFASGFAIALIQAPFNKEYQTSSAPIPSCIATLTHEQIVELIDAVGSTLNALSASNVAASQRVTEAYGMLLNTLLDFSLALLEGVDANSEARLQLLTSVKQVMFTACSKFRGSYTAFPMTSLLSIRTASAVCKSVISNKKSRLSIIGLPLLVKASVMENKCHDKKHQSHLDWALADNLCRVCAFSLVNRATRTVIYYRGDDIRLAQAEITNHSEYAAHSFAVSAPIDCPHQTSSVAQDMARRWLESLPCLYKAFVSDAGWTLMAREQRRLKIQRDAIRHQEKPKKAKQSTLNQLSMDSRSRSSANGDADHMSSRGSTLSMGSTIVSIIKAREAGGTNDELLSVLDTVDAETRSVLSSMSHASATSYLSFMSVIDAAGAERDELQRHESADHNTNLALIFFEQIVLAISQLVESIDLATLTSTGLVDVAWKQIEKLFVTLQASLSPVDGALVASMPLAYRRALISLENTPLFQFSHDMRYNGGLGYQTLGILFARVMSPLLDTEAESVPLIPTSAAGNVRAGTRWSQLRTPQQESALAACLGVYEAVAPQVINMHLKQIVRVVASSLNQADKQVERARMLEVFLSRIILRLGKSNSALSLLNILLQIAVAAPLDEAQRTLRLVRQPLLDRSISQSVEDCMDIESMLAFLGRAVDLLQVEDDEVKTDDEEQQQVEGPVKHEDRAALALQLLSCVGRGLLPTSLTSFIVVDRIAEVDLILSNYIASIATGNPLTNATKRLIADSLKSLFSVRQVMDRCLVDLGASDMEQYLRVLEGSLWQFETSVPQLAGTLTLQEDLAAVEGVTDGPRLVSALALQRLTQCHSVVTVLDLMAAVRRDLRHLAVFVLEQFSKSGPSSQAMLQLTQSQWTALSCYGKKALIRTFVPVLRQQCVTGLNVEAFLGEWSSSAGDVLDALTVMLLEATSASKELSVLLTAMSLLVRGRATVPRLPQVLSALGALFVDLGDSDVNKSALVADLLLLLLQCSHVATMLVLRGSKAPQLDSLRPAYIEYLADPDELLEEAKDAGAQLPKLVFSPVVGKLLLSASGKSSAHARLLSLLYTLGGSLDPATSKYVPLFSQTIVAELLLLVQNDSLDALAQFLSLQQPSTAGKKRQRQEGSSDAATAVEAPFSPITSALFKALEQASQQCSKNAKNVGLVLRCLRLLILLGPAATSIALTKDQCQTLIASSHAIEIFANNGADGVIVALALSSACAG</sequence>
<protein>
    <submittedName>
        <fullName evidence="2">GPI-anchored surface protein, putative</fullName>
    </submittedName>
</protein>
<proteinExistence type="predicted"/>
<dbReference type="VEuPathDB" id="TriTrypDB:BSAL_69355"/>
<reference evidence="3" key="1">
    <citation type="submission" date="2015-09" db="EMBL/GenBank/DDBJ databases">
        <authorList>
            <consortium name="Pathogen Informatics"/>
        </authorList>
    </citation>
    <scope>NUCLEOTIDE SEQUENCE [LARGE SCALE GENOMIC DNA]</scope>
    <source>
        <strain evidence="3">Lake Konstanz</strain>
    </source>
</reference>